<evidence type="ECO:0000256" key="1">
    <source>
        <dbReference type="ARBA" id="ARBA00004651"/>
    </source>
</evidence>
<proteinExistence type="predicted"/>
<evidence type="ECO:0000256" key="5">
    <source>
        <dbReference type="ARBA" id="ARBA00022989"/>
    </source>
</evidence>
<feature type="transmembrane region" description="Helical" evidence="7">
    <location>
        <begin position="277"/>
        <end position="299"/>
    </location>
</feature>
<dbReference type="EMBL" id="NBZD01000001">
    <property type="protein sequence ID" value="PNH19573.1"/>
    <property type="molecule type" value="Genomic_DNA"/>
</dbReference>
<dbReference type="GO" id="GO:0016887">
    <property type="term" value="F:ATP hydrolysis activity"/>
    <property type="evidence" value="ECO:0007669"/>
    <property type="project" value="InterPro"/>
</dbReference>
<comment type="caution">
    <text evidence="10">The sequence shown here is derived from an EMBL/GenBank/DDBJ whole genome shotgun (WGS) entry which is preliminary data.</text>
</comment>
<evidence type="ECO:0000256" key="3">
    <source>
        <dbReference type="ARBA" id="ARBA00022741"/>
    </source>
</evidence>
<dbReference type="CDD" id="cd03228">
    <property type="entry name" value="ABCC_MRP_Like"/>
    <property type="match status" value="1"/>
</dbReference>
<evidence type="ECO:0000256" key="7">
    <source>
        <dbReference type="SAM" id="Phobius"/>
    </source>
</evidence>
<dbReference type="Gene3D" id="1.20.1560.10">
    <property type="entry name" value="ABC transporter type 1, transmembrane domain"/>
    <property type="match status" value="1"/>
</dbReference>
<dbReference type="InterPro" id="IPR027417">
    <property type="entry name" value="P-loop_NTPase"/>
</dbReference>
<feature type="transmembrane region" description="Helical" evidence="7">
    <location>
        <begin position="132"/>
        <end position="150"/>
    </location>
</feature>
<keyword evidence="3" id="KW-0547">Nucleotide-binding</keyword>
<keyword evidence="4" id="KW-0067">ATP-binding</keyword>
<evidence type="ECO:0000256" key="4">
    <source>
        <dbReference type="ARBA" id="ARBA00022840"/>
    </source>
</evidence>
<evidence type="ECO:0008006" key="12">
    <source>
        <dbReference type="Google" id="ProtNLM"/>
    </source>
</evidence>
<dbReference type="SUPFAM" id="SSF90123">
    <property type="entry name" value="ABC transporter transmembrane region"/>
    <property type="match status" value="1"/>
</dbReference>
<dbReference type="SUPFAM" id="SSF52540">
    <property type="entry name" value="P-loop containing nucleoside triphosphate hydrolases"/>
    <property type="match status" value="1"/>
</dbReference>
<dbReference type="InterPro" id="IPR003593">
    <property type="entry name" value="AAA+_ATPase"/>
</dbReference>
<evidence type="ECO:0000259" key="8">
    <source>
        <dbReference type="PROSITE" id="PS50893"/>
    </source>
</evidence>
<feature type="domain" description="ABC transporter" evidence="8">
    <location>
        <begin position="339"/>
        <end position="567"/>
    </location>
</feature>
<evidence type="ECO:0000256" key="6">
    <source>
        <dbReference type="ARBA" id="ARBA00023136"/>
    </source>
</evidence>
<dbReference type="InterPro" id="IPR036640">
    <property type="entry name" value="ABC1_TM_sf"/>
</dbReference>
<dbReference type="CDD" id="cd18548">
    <property type="entry name" value="ABC_6TM_Tm287_like"/>
    <property type="match status" value="1"/>
</dbReference>
<dbReference type="Gene3D" id="3.40.50.300">
    <property type="entry name" value="P-loop containing nucleotide triphosphate hydrolases"/>
    <property type="match status" value="1"/>
</dbReference>
<dbReference type="InterPro" id="IPR011527">
    <property type="entry name" value="ABC1_TM_dom"/>
</dbReference>
<dbReference type="PANTHER" id="PTHR43394:SF1">
    <property type="entry name" value="ATP-BINDING CASSETTE SUB-FAMILY B MEMBER 10, MITOCHONDRIAL"/>
    <property type="match status" value="1"/>
</dbReference>
<dbReference type="RefSeq" id="WP_102892232.1">
    <property type="nucleotide sequence ID" value="NZ_NBZD01000001.1"/>
</dbReference>
<reference evidence="11" key="1">
    <citation type="submission" date="2017-04" db="EMBL/GenBank/DDBJ databases">
        <authorList>
            <person name="Bumgarner R.E."/>
            <person name="Fredricks D.N."/>
            <person name="Srinivasan S."/>
        </authorList>
    </citation>
    <scope>NUCLEOTIDE SEQUENCE [LARGE SCALE GENOMIC DNA]</scope>
    <source>
        <strain evidence="11">KA00405</strain>
    </source>
</reference>
<dbReference type="Pfam" id="PF00005">
    <property type="entry name" value="ABC_tran"/>
    <property type="match status" value="1"/>
</dbReference>
<dbReference type="GO" id="GO:0015421">
    <property type="term" value="F:ABC-type oligopeptide transporter activity"/>
    <property type="evidence" value="ECO:0007669"/>
    <property type="project" value="TreeGrafter"/>
</dbReference>
<keyword evidence="6 7" id="KW-0472">Membrane</keyword>
<dbReference type="SMART" id="SM00382">
    <property type="entry name" value="AAA"/>
    <property type="match status" value="1"/>
</dbReference>
<evidence type="ECO:0000256" key="2">
    <source>
        <dbReference type="ARBA" id="ARBA00022692"/>
    </source>
</evidence>
<feature type="transmembrane region" description="Helical" evidence="7">
    <location>
        <begin position="20"/>
        <end position="40"/>
    </location>
</feature>
<protein>
    <recommendedName>
        <fullName evidence="12">ABC transporter, ATP-binding protein</fullName>
    </recommendedName>
</protein>
<dbReference type="InterPro" id="IPR017871">
    <property type="entry name" value="ABC_transporter-like_CS"/>
</dbReference>
<feature type="transmembrane region" description="Helical" evidence="7">
    <location>
        <begin position="52"/>
        <end position="72"/>
    </location>
</feature>
<feature type="transmembrane region" description="Helical" evidence="7">
    <location>
        <begin position="238"/>
        <end position="257"/>
    </location>
</feature>
<keyword evidence="2 7" id="KW-0812">Transmembrane</keyword>
<dbReference type="PANTHER" id="PTHR43394">
    <property type="entry name" value="ATP-DEPENDENT PERMEASE MDL1, MITOCHONDRIAL"/>
    <property type="match status" value="1"/>
</dbReference>
<evidence type="ECO:0000313" key="11">
    <source>
        <dbReference type="Proteomes" id="UP000236394"/>
    </source>
</evidence>
<dbReference type="InterPro" id="IPR039421">
    <property type="entry name" value="Type_1_exporter"/>
</dbReference>
<dbReference type="PROSITE" id="PS50893">
    <property type="entry name" value="ABC_TRANSPORTER_2"/>
    <property type="match status" value="1"/>
</dbReference>
<dbReference type="PROSITE" id="PS00211">
    <property type="entry name" value="ABC_TRANSPORTER_1"/>
    <property type="match status" value="1"/>
</dbReference>
<dbReference type="Proteomes" id="UP000236394">
    <property type="component" value="Unassembled WGS sequence"/>
</dbReference>
<sequence length="577" mass="63241">MKFFESVLQKYSRYFILGPLFKFIEAVFELLLPLLVAFLLKLAFNQGFNAALNYVWLLPLLSTAGAVAALVCQHMAAKASQGSGTELRRQIVSKIQRISLENIIGDGAEFYLSGATDDVNKLQTVIAMTIRLLVRAPFICIGSILMTLFIDRKIAAVMVGILPLFGFGIYFIIKFIIKHYRSQQVARDRLTRLISDTYNGLRVIKSFNGAIKQRENFASADRNLIDITSRIDFTAASINIWIVLFLQLTELGILYLGGVEISQGDMIKPQLIAVINYFNQMIMATLVVANLAILFPQGFAAAERIKRILNLPELPEPPESRAEIAKVKASWSKNTTNGLEIINVSYTYPGAAAAALAGITFSLNPGETLGIIGGTGSGKSTLLKLMLGFYLPNSGEIKIGESVLRQHNQAAWGNMFSYVPQGGVLFKGTIADNFPDSDGVRQALETAQAGNIVNWPDDRGKEVMSAGKNFSGGQRQRLSIARALLVEAPILLMDDAFSALDFYTASLVRQALAKNYPQLTKVIAGQRIETVSKADKILVLDAGRQVGYGSHARLMCSCPLYQKIYLTQVGEARGESV</sequence>
<evidence type="ECO:0000313" key="10">
    <source>
        <dbReference type="EMBL" id="PNH19573.1"/>
    </source>
</evidence>
<dbReference type="PROSITE" id="PS50929">
    <property type="entry name" value="ABC_TM1F"/>
    <property type="match status" value="1"/>
</dbReference>
<feature type="domain" description="ABC transmembrane type-1" evidence="9">
    <location>
        <begin position="16"/>
        <end position="297"/>
    </location>
</feature>
<evidence type="ECO:0000259" key="9">
    <source>
        <dbReference type="PROSITE" id="PS50929"/>
    </source>
</evidence>
<dbReference type="Pfam" id="PF00664">
    <property type="entry name" value="ABC_membrane"/>
    <property type="match status" value="1"/>
</dbReference>
<keyword evidence="5 7" id="KW-1133">Transmembrane helix</keyword>
<organism evidence="10 11">
    <name type="scientific">Mageeibacillus indolicus</name>
    <dbReference type="NCBI Taxonomy" id="884684"/>
    <lineage>
        <taxon>Bacteria</taxon>
        <taxon>Bacillati</taxon>
        <taxon>Bacillota</taxon>
        <taxon>Clostridia</taxon>
        <taxon>Eubacteriales</taxon>
        <taxon>Oscillospiraceae</taxon>
        <taxon>Mageeibacillus</taxon>
    </lineage>
</organism>
<dbReference type="InterPro" id="IPR003439">
    <property type="entry name" value="ABC_transporter-like_ATP-bd"/>
</dbReference>
<dbReference type="AlphaFoldDB" id="A0A2J8B475"/>
<dbReference type="GO" id="GO:0005886">
    <property type="term" value="C:plasma membrane"/>
    <property type="evidence" value="ECO:0007669"/>
    <property type="project" value="UniProtKB-SubCell"/>
</dbReference>
<dbReference type="GO" id="GO:0005524">
    <property type="term" value="F:ATP binding"/>
    <property type="evidence" value="ECO:0007669"/>
    <property type="project" value="UniProtKB-KW"/>
</dbReference>
<name>A0A2J8B475_9FIRM</name>
<feature type="transmembrane region" description="Helical" evidence="7">
    <location>
        <begin position="156"/>
        <end position="177"/>
    </location>
</feature>
<accession>A0A2J8B475</accession>
<gene>
    <name evidence="10" type="ORF">B7R76_01420</name>
</gene>
<comment type="subcellular location">
    <subcellularLocation>
        <location evidence="1">Cell membrane</location>
        <topology evidence="1">Multi-pass membrane protein</topology>
    </subcellularLocation>
</comment>